<dbReference type="InterPro" id="IPR049516">
    <property type="entry name" value="FAD-depend_C"/>
</dbReference>
<proteinExistence type="predicted"/>
<evidence type="ECO:0000313" key="3">
    <source>
        <dbReference type="Proteomes" id="UP001523566"/>
    </source>
</evidence>
<dbReference type="Pfam" id="PF21688">
    <property type="entry name" value="FAD-depend_C"/>
    <property type="match status" value="1"/>
</dbReference>
<comment type="caution">
    <text evidence="2">The sequence shown here is derived from an EMBL/GenBank/DDBJ whole genome shotgun (WGS) entry which is preliminary data.</text>
</comment>
<organism evidence="2 3">
    <name type="scientific">Aequitasia blattaphilus</name>
    <dbReference type="NCBI Taxonomy" id="2949332"/>
    <lineage>
        <taxon>Bacteria</taxon>
        <taxon>Bacillati</taxon>
        <taxon>Bacillota</taxon>
        <taxon>Clostridia</taxon>
        <taxon>Lachnospirales</taxon>
        <taxon>Lachnospiraceae</taxon>
        <taxon>Aequitasia</taxon>
    </lineage>
</organism>
<dbReference type="InterPro" id="IPR036188">
    <property type="entry name" value="FAD/NAD-bd_sf"/>
</dbReference>
<evidence type="ECO:0000313" key="2">
    <source>
        <dbReference type="EMBL" id="MCP1101690.1"/>
    </source>
</evidence>
<dbReference type="RefSeq" id="WP_262065473.1">
    <property type="nucleotide sequence ID" value="NZ_JAMXOD010000004.1"/>
</dbReference>
<keyword evidence="3" id="KW-1185">Reference proteome</keyword>
<dbReference type="EMBL" id="JAMZFW010000004">
    <property type="protein sequence ID" value="MCP1101690.1"/>
    <property type="molecule type" value="Genomic_DNA"/>
</dbReference>
<name>A0ABT1E781_9FIRM</name>
<dbReference type="PANTHER" id="PTHR42842:SF3">
    <property type="entry name" value="FAD_NAD(P)-BINDING OXIDOREDUCTASE FAMILY PROTEIN"/>
    <property type="match status" value="1"/>
</dbReference>
<evidence type="ECO:0000259" key="1">
    <source>
        <dbReference type="Pfam" id="PF21688"/>
    </source>
</evidence>
<dbReference type="InterPro" id="IPR028348">
    <property type="entry name" value="FAD-binding_protein"/>
</dbReference>
<feature type="domain" description="FAD-dependent protein C-terminal" evidence="1">
    <location>
        <begin position="289"/>
        <end position="482"/>
    </location>
</feature>
<protein>
    <submittedName>
        <fullName evidence="2">FAD-dependent oxidoreductase</fullName>
    </submittedName>
</protein>
<dbReference type="Gene3D" id="3.50.50.60">
    <property type="entry name" value="FAD/NAD(P)-binding domain"/>
    <property type="match status" value="2"/>
</dbReference>
<gene>
    <name evidence="2" type="ORF">NK125_04580</name>
</gene>
<sequence length="538" mass="59470">MIRISQLKLPVTYSDEELKQKILKTLKIKEDFLLSFEIRKRSMDARKKPNIFYVYTIDVLLKNEKKSSYFHGPNVTSVSKEVPFSVEIEGERPLCHPPVVIGSGPAGLFSAHLLASLGYQPILIEQGDDVDKRAAIVDYFWETGELDPFTNVQFGEGGAGTFSDGKLNTLIKDKDKRGRYVLELFVRHGAPKDILYDHKPHIGTDLLREVVKGIREEIISLGGTVLFNQKFEGIIKNSSNCLEEILVKNLKENKTYSIKTSICVLAIGHSARDTFYQLFNEGVCMEPKSFALGVRVLHKQSLINRSQYGIEMADKLPAAPYKVTANLPNRRGVYSFCMCPGGYVVNASSEEGRLAINGMSYHDRGGDYANAAIIVTVSPKDYASEHPLAGIEFQRTLEEKAYRMGTGCVLLQTFGDYQKNKPSQTGPSLCGAVKGQIKWGNVRGIFPLELGDAIEEGILAFDQKIKGYASPDTLLAGIESRTSSPVRIQRDEKGQSNVRGLYPCGEGAGYAGGITSAAMDGLKIAQFIAKDFKICYDT</sequence>
<dbReference type="SUPFAM" id="SSF51905">
    <property type="entry name" value="FAD/NAD(P)-binding domain"/>
    <property type="match status" value="1"/>
</dbReference>
<dbReference type="Proteomes" id="UP001523566">
    <property type="component" value="Unassembled WGS sequence"/>
</dbReference>
<reference evidence="2 3" key="1">
    <citation type="journal article" date="2022" name="Genome Biol. Evol.">
        <title>Host diet, physiology and behaviors set the stage for Lachnospiraceae cladogenesis.</title>
        <authorList>
            <person name="Vera-Ponce De Leon A."/>
            <person name="Schneider M."/>
            <person name="Jahnes B.C."/>
            <person name="Sadowski V."/>
            <person name="Camuy-Velez L.A."/>
            <person name="Duan J."/>
            <person name="Sabree Z.L."/>
        </authorList>
    </citation>
    <scope>NUCLEOTIDE SEQUENCE [LARGE SCALE GENOMIC DNA]</scope>
    <source>
        <strain evidence="2 3">PAL113</strain>
    </source>
</reference>
<dbReference type="Gene3D" id="3.30.70.2700">
    <property type="match status" value="1"/>
</dbReference>
<dbReference type="PIRSF" id="PIRSF038984">
    <property type="entry name" value="FAD_binding_protein"/>
    <property type="match status" value="1"/>
</dbReference>
<accession>A0ABT1E781</accession>
<dbReference type="PANTHER" id="PTHR42842">
    <property type="entry name" value="FAD/NAD(P)-BINDING OXIDOREDUCTASE"/>
    <property type="match status" value="1"/>
</dbReference>